<dbReference type="InParanoid" id="A0A3N4LGK7"/>
<evidence type="ECO:0000313" key="4">
    <source>
        <dbReference type="EMBL" id="RPB21866.1"/>
    </source>
</evidence>
<keyword evidence="5" id="KW-1185">Reference proteome</keyword>
<dbReference type="Pfam" id="PF12796">
    <property type="entry name" value="Ank_2"/>
    <property type="match status" value="1"/>
</dbReference>
<evidence type="ECO:0000256" key="3">
    <source>
        <dbReference type="PROSITE-ProRule" id="PRU00023"/>
    </source>
</evidence>
<organism evidence="4 5">
    <name type="scientific">Terfezia boudieri ATCC MYA-4762</name>
    <dbReference type="NCBI Taxonomy" id="1051890"/>
    <lineage>
        <taxon>Eukaryota</taxon>
        <taxon>Fungi</taxon>
        <taxon>Dikarya</taxon>
        <taxon>Ascomycota</taxon>
        <taxon>Pezizomycotina</taxon>
        <taxon>Pezizomycetes</taxon>
        <taxon>Pezizales</taxon>
        <taxon>Pezizaceae</taxon>
        <taxon>Terfezia</taxon>
    </lineage>
</organism>
<feature type="repeat" description="ANK" evidence="3">
    <location>
        <begin position="1"/>
        <end position="23"/>
    </location>
</feature>
<feature type="repeat" description="ANK" evidence="3">
    <location>
        <begin position="24"/>
        <end position="56"/>
    </location>
</feature>
<gene>
    <name evidence="4" type="ORF">L211DRAFT_789750</name>
</gene>
<evidence type="ECO:0000256" key="2">
    <source>
        <dbReference type="ARBA" id="ARBA00023043"/>
    </source>
</evidence>
<dbReference type="Gene3D" id="1.25.40.20">
    <property type="entry name" value="Ankyrin repeat-containing domain"/>
    <property type="match status" value="1"/>
</dbReference>
<dbReference type="PANTHER" id="PTHR24171:SF9">
    <property type="entry name" value="ANKYRIN REPEAT DOMAIN-CONTAINING PROTEIN 39"/>
    <property type="match status" value="1"/>
</dbReference>
<evidence type="ECO:0000313" key="5">
    <source>
        <dbReference type="Proteomes" id="UP000267821"/>
    </source>
</evidence>
<keyword evidence="1" id="KW-0677">Repeat</keyword>
<dbReference type="PROSITE" id="PS50297">
    <property type="entry name" value="ANK_REP_REGION"/>
    <property type="match status" value="1"/>
</dbReference>
<dbReference type="STRING" id="1051890.A0A3N4LGK7"/>
<dbReference type="SUPFAM" id="SSF48403">
    <property type="entry name" value="Ankyrin repeat"/>
    <property type="match status" value="1"/>
</dbReference>
<proteinExistence type="predicted"/>
<dbReference type="PANTHER" id="PTHR24171">
    <property type="entry name" value="ANKYRIN REPEAT DOMAIN-CONTAINING PROTEIN 39-RELATED"/>
    <property type="match status" value="1"/>
</dbReference>
<protein>
    <submittedName>
        <fullName evidence="4">Uncharacterized protein</fullName>
    </submittedName>
</protein>
<dbReference type="InterPro" id="IPR002110">
    <property type="entry name" value="Ankyrin_rpt"/>
</dbReference>
<keyword evidence="2 3" id="KW-0040">ANK repeat</keyword>
<accession>A0A3N4LGK7</accession>
<dbReference type="OrthoDB" id="4772757at2759"/>
<dbReference type="InterPro" id="IPR036770">
    <property type="entry name" value="Ankyrin_rpt-contain_sf"/>
</dbReference>
<name>A0A3N4LGK7_9PEZI</name>
<dbReference type="PROSITE" id="PS50088">
    <property type="entry name" value="ANK_REPEAT"/>
    <property type="match status" value="2"/>
</dbReference>
<evidence type="ECO:0000256" key="1">
    <source>
        <dbReference type="ARBA" id="ARBA00022737"/>
    </source>
</evidence>
<dbReference type="AlphaFoldDB" id="A0A3N4LGK7"/>
<reference evidence="4 5" key="1">
    <citation type="journal article" date="2018" name="Nat. Ecol. Evol.">
        <title>Pezizomycetes genomes reveal the molecular basis of ectomycorrhizal truffle lifestyle.</title>
        <authorList>
            <person name="Murat C."/>
            <person name="Payen T."/>
            <person name="Noel B."/>
            <person name="Kuo A."/>
            <person name="Morin E."/>
            <person name="Chen J."/>
            <person name="Kohler A."/>
            <person name="Krizsan K."/>
            <person name="Balestrini R."/>
            <person name="Da Silva C."/>
            <person name="Montanini B."/>
            <person name="Hainaut M."/>
            <person name="Levati E."/>
            <person name="Barry K.W."/>
            <person name="Belfiori B."/>
            <person name="Cichocki N."/>
            <person name="Clum A."/>
            <person name="Dockter R.B."/>
            <person name="Fauchery L."/>
            <person name="Guy J."/>
            <person name="Iotti M."/>
            <person name="Le Tacon F."/>
            <person name="Lindquist E.A."/>
            <person name="Lipzen A."/>
            <person name="Malagnac F."/>
            <person name="Mello A."/>
            <person name="Molinier V."/>
            <person name="Miyauchi S."/>
            <person name="Poulain J."/>
            <person name="Riccioni C."/>
            <person name="Rubini A."/>
            <person name="Sitrit Y."/>
            <person name="Splivallo R."/>
            <person name="Traeger S."/>
            <person name="Wang M."/>
            <person name="Zifcakova L."/>
            <person name="Wipf D."/>
            <person name="Zambonelli A."/>
            <person name="Paolocci F."/>
            <person name="Nowrousian M."/>
            <person name="Ottonello S."/>
            <person name="Baldrian P."/>
            <person name="Spatafora J.W."/>
            <person name="Henrissat B."/>
            <person name="Nagy L.G."/>
            <person name="Aury J.M."/>
            <person name="Wincker P."/>
            <person name="Grigoriev I.V."/>
            <person name="Bonfante P."/>
            <person name="Martin F.M."/>
        </authorList>
    </citation>
    <scope>NUCLEOTIDE SEQUENCE [LARGE SCALE GENOMIC DNA]</scope>
    <source>
        <strain evidence="4 5">ATCC MYA-4762</strain>
    </source>
</reference>
<dbReference type="EMBL" id="ML121556">
    <property type="protein sequence ID" value="RPB21866.1"/>
    <property type="molecule type" value="Genomic_DNA"/>
</dbReference>
<feature type="non-terminal residue" evidence="4">
    <location>
        <position position="1"/>
    </location>
</feature>
<dbReference type="Proteomes" id="UP000267821">
    <property type="component" value="Unassembled WGS sequence"/>
</dbReference>
<sequence>RCGNLEIVTFLLDQGADVNVTGGRYGSALCAAVIDGNLEIATLLLDQGADVNVTGGDFGMVPAICNRP</sequence>